<evidence type="ECO:0000256" key="2">
    <source>
        <dbReference type="ARBA" id="ARBA00023002"/>
    </source>
</evidence>
<proteinExistence type="inferred from homology"/>
<evidence type="ECO:0000313" key="6">
    <source>
        <dbReference type="EMBL" id="MCC2031547.1"/>
    </source>
</evidence>
<dbReference type="InterPro" id="IPR000683">
    <property type="entry name" value="Gfo/Idh/MocA-like_OxRdtase_N"/>
</dbReference>
<dbReference type="RefSeq" id="WP_229383426.1">
    <property type="nucleotide sequence ID" value="NZ_JAGTTN010000001.1"/>
</dbReference>
<dbReference type="InterPro" id="IPR055170">
    <property type="entry name" value="GFO_IDH_MocA-like_dom"/>
</dbReference>
<feature type="domain" description="Gfo/Idh/MocA-like oxidoreductase N-terminal" evidence="4">
    <location>
        <begin position="1"/>
        <end position="140"/>
    </location>
</feature>
<dbReference type="SUPFAM" id="SSF51735">
    <property type="entry name" value="NAD(P)-binding Rossmann-fold domains"/>
    <property type="match status" value="1"/>
</dbReference>
<dbReference type="Proteomes" id="UP001139354">
    <property type="component" value="Unassembled WGS sequence"/>
</dbReference>
<keyword evidence="7" id="KW-1185">Reference proteome</keyword>
<dbReference type="AlphaFoldDB" id="A0A9X1LTK2"/>
<evidence type="ECO:0000256" key="3">
    <source>
        <dbReference type="ARBA" id="ARBA00023027"/>
    </source>
</evidence>
<protein>
    <submittedName>
        <fullName evidence="6">Gfo/Idh/MocA family oxidoreductase</fullName>
    </submittedName>
</protein>
<feature type="domain" description="GFO/IDH/MocA-like oxidoreductase" evidence="5">
    <location>
        <begin position="148"/>
        <end position="265"/>
    </location>
</feature>
<dbReference type="SUPFAM" id="SSF55347">
    <property type="entry name" value="Glyceraldehyde-3-phosphate dehydrogenase-like, C-terminal domain"/>
    <property type="match status" value="1"/>
</dbReference>
<dbReference type="InterPro" id="IPR036291">
    <property type="entry name" value="NAD(P)-bd_dom_sf"/>
</dbReference>
<comment type="similarity">
    <text evidence="1">Belongs to the Gfo/Idh/MocA family.</text>
</comment>
<dbReference type="GO" id="GO:0000166">
    <property type="term" value="F:nucleotide binding"/>
    <property type="evidence" value="ECO:0007669"/>
    <property type="project" value="InterPro"/>
</dbReference>
<dbReference type="GO" id="GO:0016491">
    <property type="term" value="F:oxidoreductase activity"/>
    <property type="evidence" value="ECO:0007669"/>
    <property type="project" value="UniProtKB-KW"/>
</dbReference>
<name>A0A9X1LTK2_9MICO</name>
<dbReference type="Gene3D" id="3.40.50.720">
    <property type="entry name" value="NAD(P)-binding Rossmann-like Domain"/>
    <property type="match status" value="1"/>
</dbReference>
<dbReference type="Gene3D" id="3.30.360.10">
    <property type="entry name" value="Dihydrodipicolinate Reductase, domain 2"/>
    <property type="match status" value="1"/>
</dbReference>
<dbReference type="EMBL" id="JAGTTN010000001">
    <property type="protein sequence ID" value="MCC2031547.1"/>
    <property type="molecule type" value="Genomic_DNA"/>
</dbReference>
<dbReference type="Pfam" id="PF22725">
    <property type="entry name" value="GFO_IDH_MocA_C3"/>
    <property type="match status" value="1"/>
</dbReference>
<organism evidence="6 7">
    <name type="scientific">Microbacterium allomyrinae</name>
    <dbReference type="NCBI Taxonomy" id="2830666"/>
    <lineage>
        <taxon>Bacteria</taxon>
        <taxon>Bacillati</taxon>
        <taxon>Actinomycetota</taxon>
        <taxon>Actinomycetes</taxon>
        <taxon>Micrococcales</taxon>
        <taxon>Microbacteriaceae</taxon>
        <taxon>Microbacterium</taxon>
    </lineage>
</organism>
<reference evidence="6" key="1">
    <citation type="submission" date="2021-04" db="EMBL/GenBank/DDBJ databases">
        <title>Microbacterium tenobrionis sp. nov. and Microbacterium allomyrinae sp. nov., isolated from larvae of Tenobrio molitor and Allomyrina dichotoma, respectively.</title>
        <authorList>
            <person name="Lee S.D."/>
        </authorList>
    </citation>
    <scope>NUCLEOTIDE SEQUENCE</scope>
    <source>
        <strain evidence="6">BWT-G7</strain>
    </source>
</reference>
<evidence type="ECO:0000256" key="1">
    <source>
        <dbReference type="ARBA" id="ARBA00010928"/>
    </source>
</evidence>
<dbReference type="PANTHER" id="PTHR42840:SF3">
    <property type="entry name" value="BINDING ROSSMANN FOLD OXIDOREDUCTASE, PUTATIVE (AFU_ORTHOLOGUE AFUA_2G10240)-RELATED"/>
    <property type="match status" value="1"/>
</dbReference>
<keyword evidence="2" id="KW-0560">Oxidoreductase</keyword>
<sequence>MRVGVAGLGRIGMMHARNLAQSEGVSEVVLLSRDSSRLKPAQVLLEEALAPDAPVEVAGEFAPRGRTADVRIGAGWDAEIEALDGVIISTITSTHPELTRSAARAGVPALVEKPLALDLGELERLADELDDLGTEVMVAFHRRYDPAHQELHRLIQAGEAGTVRAITATNHDRLPLSTAYIPVSGGIWLDMLIHDFDMIPWVSGQRVKSVWATGSVLDAPAHAEYGDVDSALAVLTLESGAVATVSGLRRNGAGQDSRLEVFGSLNSYGAGLEERTPMTSTEPDASAPAAPYQQFIERFERAFRAEISAFIDVAKGTGENLTPPREGLAAIRIALAADESRRTGETVDLF</sequence>
<keyword evidence="3" id="KW-0520">NAD</keyword>
<dbReference type="PANTHER" id="PTHR42840">
    <property type="entry name" value="NAD(P)-BINDING ROSSMANN-FOLD SUPERFAMILY PROTEIN-RELATED"/>
    <property type="match status" value="1"/>
</dbReference>
<evidence type="ECO:0000313" key="7">
    <source>
        <dbReference type="Proteomes" id="UP001139354"/>
    </source>
</evidence>
<dbReference type="Pfam" id="PF01408">
    <property type="entry name" value="GFO_IDH_MocA"/>
    <property type="match status" value="1"/>
</dbReference>
<evidence type="ECO:0000259" key="5">
    <source>
        <dbReference type="Pfam" id="PF22725"/>
    </source>
</evidence>
<comment type="caution">
    <text evidence="6">The sequence shown here is derived from an EMBL/GenBank/DDBJ whole genome shotgun (WGS) entry which is preliminary data.</text>
</comment>
<evidence type="ECO:0000259" key="4">
    <source>
        <dbReference type="Pfam" id="PF01408"/>
    </source>
</evidence>
<gene>
    <name evidence="6" type="ORF">KEC57_05040</name>
</gene>
<accession>A0A9X1LTK2</accession>